<dbReference type="Gene3D" id="3.80.10.10">
    <property type="entry name" value="Ribonuclease Inhibitor"/>
    <property type="match status" value="2"/>
</dbReference>
<dbReference type="InterPro" id="IPR001611">
    <property type="entry name" value="Leu-rich_rpt"/>
</dbReference>
<evidence type="ECO:0000313" key="6">
    <source>
        <dbReference type="EMBL" id="CBY34306.1"/>
    </source>
</evidence>
<feature type="domain" description="LRRNT" evidence="5">
    <location>
        <begin position="97"/>
        <end position="134"/>
    </location>
</feature>
<dbReference type="Proteomes" id="UP000011014">
    <property type="component" value="Unassembled WGS sequence"/>
</dbReference>
<keyword evidence="3" id="KW-0677">Repeat</keyword>
<dbReference type="PANTHER" id="PTHR45842">
    <property type="entry name" value="SYNAPTIC ADHESION-LIKE MOLECULE SALM"/>
    <property type="match status" value="1"/>
</dbReference>
<dbReference type="SMART" id="SM00369">
    <property type="entry name" value="LRR_TYP"/>
    <property type="match status" value="3"/>
</dbReference>
<dbReference type="PROSITE" id="PS51450">
    <property type="entry name" value="LRR"/>
    <property type="match status" value="1"/>
</dbReference>
<keyword evidence="2" id="KW-0732">Signal</keyword>
<reference evidence="6" key="1">
    <citation type="journal article" date="2010" name="Science">
        <title>Plasticity of animal genome architecture unmasked by rapid evolution of a pelagic tunicate.</title>
        <authorList>
            <person name="Denoeud F."/>
            <person name="Henriet S."/>
            <person name="Mungpakdee S."/>
            <person name="Aury J.M."/>
            <person name="Da Silva C."/>
            <person name="Brinkmann H."/>
            <person name="Mikhaleva J."/>
            <person name="Olsen L.C."/>
            <person name="Jubin C."/>
            <person name="Canestro C."/>
            <person name="Bouquet J.M."/>
            <person name="Danks G."/>
            <person name="Poulain J."/>
            <person name="Campsteijn C."/>
            <person name="Adamski M."/>
            <person name="Cross I."/>
            <person name="Yadetie F."/>
            <person name="Muffato M."/>
            <person name="Louis A."/>
            <person name="Butcher S."/>
            <person name="Tsagkogeorga G."/>
            <person name="Konrad A."/>
            <person name="Singh S."/>
            <person name="Jensen M.F."/>
            <person name="Cong E.H."/>
            <person name="Eikeseth-Otteraa H."/>
            <person name="Noel B."/>
            <person name="Anthouard V."/>
            <person name="Porcel B.M."/>
            <person name="Kachouri-Lafond R."/>
            <person name="Nishino A."/>
            <person name="Ugolini M."/>
            <person name="Chourrout P."/>
            <person name="Nishida H."/>
            <person name="Aasland R."/>
            <person name="Huzurbazar S."/>
            <person name="Westhof E."/>
            <person name="Delsuc F."/>
            <person name="Lehrach H."/>
            <person name="Reinhardt R."/>
            <person name="Weissenbach J."/>
            <person name="Roy S.W."/>
            <person name="Artiguenave F."/>
            <person name="Postlethwait J.H."/>
            <person name="Manak J.R."/>
            <person name="Thompson E.M."/>
            <person name="Jaillon O."/>
            <person name="Du Pasquier L."/>
            <person name="Boudinot P."/>
            <person name="Liberles D.A."/>
            <person name="Volff J.N."/>
            <person name="Philippe H."/>
            <person name="Lenhard B."/>
            <person name="Roest Crollius H."/>
            <person name="Wincker P."/>
            <person name="Chourrout D."/>
        </authorList>
    </citation>
    <scope>NUCLEOTIDE SEQUENCE [LARGE SCALE GENOMIC DNA]</scope>
</reference>
<dbReference type="SUPFAM" id="SSF52058">
    <property type="entry name" value="L domain-like"/>
    <property type="match status" value="1"/>
</dbReference>
<dbReference type="InterPro" id="IPR003591">
    <property type="entry name" value="Leu-rich_rpt_typical-subtyp"/>
</dbReference>
<dbReference type="Pfam" id="PF13855">
    <property type="entry name" value="LRR_8"/>
    <property type="match status" value="1"/>
</dbReference>
<evidence type="ECO:0000256" key="4">
    <source>
        <dbReference type="ARBA" id="ARBA00023180"/>
    </source>
</evidence>
<keyword evidence="4" id="KW-0325">Glycoprotein</keyword>
<protein>
    <recommendedName>
        <fullName evidence="5">LRRNT domain-containing protein</fullName>
    </recommendedName>
</protein>
<dbReference type="AlphaFoldDB" id="E4YFN2"/>
<sequence length="231" mass="26254">MISFFQPGIFDKLKKLKTLSVEKLPLYCDCQISYFISYLDSKRRSEGIAPHTTCSGGRLKDGDLSMHELIRDLDPSRLYCPTSYDLPEMRKCPDEPTCPAECSCKAATSDTIHMNCRDKRLQKVPKHGPENVVNLILEDNELTELRAREFTQYRRIQGLDLSKNKIETIDEKAFDGLVNLQKLYLYENQLTSIGPGTLNGLRGLQTIMMNSNKLKCLPADLLSDQRGSLIM</sequence>
<gene>
    <name evidence="6" type="ORF">GSOID_T00024324001</name>
</gene>
<dbReference type="SMART" id="SM00013">
    <property type="entry name" value="LRRNT"/>
    <property type="match status" value="1"/>
</dbReference>
<organism evidence="6">
    <name type="scientific">Oikopleura dioica</name>
    <name type="common">Tunicate</name>
    <dbReference type="NCBI Taxonomy" id="34765"/>
    <lineage>
        <taxon>Eukaryota</taxon>
        <taxon>Metazoa</taxon>
        <taxon>Chordata</taxon>
        <taxon>Tunicata</taxon>
        <taxon>Appendicularia</taxon>
        <taxon>Copelata</taxon>
        <taxon>Oikopleuridae</taxon>
        <taxon>Oikopleura</taxon>
    </lineage>
</organism>
<name>E4YFN2_OIKDI</name>
<evidence type="ECO:0000256" key="2">
    <source>
        <dbReference type="ARBA" id="ARBA00022729"/>
    </source>
</evidence>
<accession>E4YFN2</accession>
<evidence type="ECO:0000256" key="1">
    <source>
        <dbReference type="ARBA" id="ARBA00022614"/>
    </source>
</evidence>
<evidence type="ECO:0000256" key="3">
    <source>
        <dbReference type="ARBA" id="ARBA00022737"/>
    </source>
</evidence>
<keyword evidence="1" id="KW-0433">Leucine-rich repeat</keyword>
<dbReference type="InterPro" id="IPR032675">
    <property type="entry name" value="LRR_dom_sf"/>
</dbReference>
<dbReference type="PANTHER" id="PTHR45842:SF12">
    <property type="entry name" value="KEKKON 5, ISOFORM A"/>
    <property type="match status" value="1"/>
</dbReference>
<proteinExistence type="predicted"/>
<dbReference type="EMBL" id="FN654495">
    <property type="protein sequence ID" value="CBY34306.1"/>
    <property type="molecule type" value="Genomic_DNA"/>
</dbReference>
<dbReference type="InterPro" id="IPR050467">
    <property type="entry name" value="LRFN"/>
</dbReference>
<evidence type="ECO:0000259" key="5">
    <source>
        <dbReference type="SMART" id="SM00013"/>
    </source>
</evidence>
<dbReference type="InterPro" id="IPR000372">
    <property type="entry name" value="LRRNT"/>
</dbReference>